<feature type="transmembrane region" description="Helical" evidence="1">
    <location>
        <begin position="127"/>
        <end position="145"/>
    </location>
</feature>
<reference evidence="3" key="2">
    <citation type="submission" date="2016-02" db="EMBL/GenBank/DDBJ databases">
        <title>Draft genome sequence of five rapidly growing Mycobacterium species.</title>
        <authorList>
            <person name="Katahira K."/>
            <person name="Gotou Y."/>
            <person name="Iida K."/>
            <person name="Ogura Y."/>
            <person name="Hayashi T."/>
        </authorList>
    </citation>
    <scope>NUCLEOTIDE SEQUENCE [LARGE SCALE GENOMIC DNA]</scope>
    <source>
        <strain evidence="3">JCM15654</strain>
    </source>
</reference>
<evidence type="ECO:0000313" key="3">
    <source>
        <dbReference type="Proteomes" id="UP000069620"/>
    </source>
</evidence>
<accession>A0A124E0F0</accession>
<keyword evidence="3" id="KW-1185">Reference proteome</keyword>
<name>A0A124E0F0_9MYCO</name>
<dbReference type="STRING" id="146020.RMCB_4401"/>
<dbReference type="AlphaFoldDB" id="A0A124E0F0"/>
<organism evidence="2 3">
    <name type="scientific">Mycolicibacterium brisbanense</name>
    <dbReference type="NCBI Taxonomy" id="146020"/>
    <lineage>
        <taxon>Bacteria</taxon>
        <taxon>Bacillati</taxon>
        <taxon>Actinomycetota</taxon>
        <taxon>Actinomycetes</taxon>
        <taxon>Mycobacteriales</taxon>
        <taxon>Mycobacteriaceae</taxon>
        <taxon>Mycolicibacterium</taxon>
    </lineage>
</organism>
<keyword evidence="1" id="KW-0812">Transmembrane</keyword>
<keyword evidence="1" id="KW-1133">Transmembrane helix</keyword>
<evidence type="ECO:0000256" key="1">
    <source>
        <dbReference type="SAM" id="Phobius"/>
    </source>
</evidence>
<keyword evidence="1" id="KW-0472">Membrane</keyword>
<proteinExistence type="predicted"/>
<sequence>MSAQPAPRSFSTVFGLLMAAAVAVPADGPALVAAALSAVGVLAGLAVRPASTAAVLAAAAALALSDPAPAYAALAGLSATAYLVIRHAVETPAVVTTTGPSMAGAVGFGVVVLAAAMVPLSVRWLPLLVPVAVAVLYVLVVRPFVHESAWGAGRRM</sequence>
<dbReference type="EMBL" id="BCSX01000039">
    <property type="protein sequence ID" value="GAS90305.1"/>
    <property type="molecule type" value="Genomic_DNA"/>
</dbReference>
<comment type="caution">
    <text evidence="2">The sequence shown here is derived from an EMBL/GenBank/DDBJ whole genome shotgun (WGS) entry which is preliminary data.</text>
</comment>
<protein>
    <submittedName>
        <fullName evidence="2">Membrane protein</fullName>
    </submittedName>
</protein>
<dbReference type="Proteomes" id="UP000069620">
    <property type="component" value="Unassembled WGS sequence"/>
</dbReference>
<dbReference type="RefSeq" id="WP_234792209.1">
    <property type="nucleotide sequence ID" value="NZ_BCSX01000039.1"/>
</dbReference>
<feature type="transmembrane region" description="Helical" evidence="1">
    <location>
        <begin position="71"/>
        <end position="89"/>
    </location>
</feature>
<reference evidence="3" key="1">
    <citation type="journal article" date="2016" name="Genome Announc.">
        <title>Draft Genome Sequences of Five Rapidly Growing Mycobacterium Species, M. thermoresistibile, M. fortuitum subsp. acetamidolyticum, M. canariasense, M. brisbanense, and M. novocastrense.</title>
        <authorList>
            <person name="Katahira K."/>
            <person name="Ogura Y."/>
            <person name="Gotoh Y."/>
            <person name="Hayashi T."/>
        </authorList>
    </citation>
    <scope>NUCLEOTIDE SEQUENCE [LARGE SCALE GENOMIC DNA]</scope>
    <source>
        <strain evidence="3">JCM15654</strain>
    </source>
</reference>
<evidence type="ECO:0000313" key="2">
    <source>
        <dbReference type="EMBL" id="GAS90305.1"/>
    </source>
</evidence>
<gene>
    <name evidence="2" type="ORF">RMCB_4401</name>
</gene>
<feature type="transmembrane region" description="Helical" evidence="1">
    <location>
        <begin position="101"/>
        <end position="120"/>
    </location>
</feature>